<dbReference type="AlphaFoldDB" id="A0AAD8NRT3"/>
<dbReference type="InterPro" id="IPR029045">
    <property type="entry name" value="ClpP/crotonase-like_dom_sf"/>
</dbReference>
<dbReference type="Pfam" id="PF16113">
    <property type="entry name" value="ECH_2"/>
    <property type="match status" value="1"/>
</dbReference>
<feature type="domain" description="Enoyl-CoA hydratase/isomerase" evidence="3">
    <location>
        <begin position="169"/>
        <end position="487"/>
    </location>
</feature>
<dbReference type="SUPFAM" id="SSF52096">
    <property type="entry name" value="ClpP/crotonase"/>
    <property type="match status" value="2"/>
</dbReference>
<gene>
    <name evidence="4" type="ORF">QVD17_27919</name>
</gene>
<dbReference type="Proteomes" id="UP001229421">
    <property type="component" value="Unassembled WGS sequence"/>
</dbReference>
<comment type="pathway">
    <text evidence="2">Amino-acid degradation; L-valine degradation.</text>
</comment>
<dbReference type="CDD" id="cd06558">
    <property type="entry name" value="crotonase-like"/>
    <property type="match status" value="1"/>
</dbReference>
<dbReference type="PANTHER" id="PTHR43176">
    <property type="entry name" value="3-HYDROXYISOBUTYRYL-COA HYDROLASE-RELATED"/>
    <property type="match status" value="1"/>
</dbReference>
<dbReference type="GO" id="GO:0006574">
    <property type="term" value="P:L-valine catabolic process"/>
    <property type="evidence" value="ECO:0007669"/>
    <property type="project" value="UniProtKB-UniRule"/>
</dbReference>
<dbReference type="GO" id="GO:0003860">
    <property type="term" value="F:3-hydroxyisobutyryl-CoA hydrolase activity"/>
    <property type="evidence" value="ECO:0007669"/>
    <property type="project" value="UniProtKB-UniRule"/>
</dbReference>
<dbReference type="FunFam" id="3.90.226.10:FF:000027">
    <property type="entry name" value="Probable 3-hydroxyisobutyryl-CoA hydrolase 2"/>
    <property type="match status" value="1"/>
</dbReference>
<evidence type="ECO:0000256" key="2">
    <source>
        <dbReference type="RuleBase" id="RU369070"/>
    </source>
</evidence>
<dbReference type="InterPro" id="IPR001753">
    <property type="entry name" value="Enoyl-CoA_hydra/iso"/>
</dbReference>
<organism evidence="4 5">
    <name type="scientific">Tagetes erecta</name>
    <name type="common">African marigold</name>
    <dbReference type="NCBI Taxonomy" id="13708"/>
    <lineage>
        <taxon>Eukaryota</taxon>
        <taxon>Viridiplantae</taxon>
        <taxon>Streptophyta</taxon>
        <taxon>Embryophyta</taxon>
        <taxon>Tracheophyta</taxon>
        <taxon>Spermatophyta</taxon>
        <taxon>Magnoliopsida</taxon>
        <taxon>eudicotyledons</taxon>
        <taxon>Gunneridae</taxon>
        <taxon>Pentapetalae</taxon>
        <taxon>asterids</taxon>
        <taxon>campanulids</taxon>
        <taxon>Asterales</taxon>
        <taxon>Asteraceae</taxon>
        <taxon>Asteroideae</taxon>
        <taxon>Heliantheae alliance</taxon>
        <taxon>Tageteae</taxon>
        <taxon>Tagetes</taxon>
    </lineage>
</organism>
<protein>
    <recommendedName>
        <fullName evidence="2">3-hydroxyisobutyryl-CoA hydrolase</fullName>
        <shortName evidence="2">HIB-CoA hydrolase</shortName>
        <shortName evidence="2">HIBYL-CoA-H</shortName>
        <ecNumber evidence="2">3.1.2.4</ecNumber>
    </recommendedName>
    <alternativeName>
        <fullName evidence="2">3-hydroxyisobutyryl-coenzyme A hydrolase</fullName>
    </alternativeName>
</protein>
<dbReference type="Pfam" id="PF00378">
    <property type="entry name" value="ECH_1"/>
    <property type="match status" value="1"/>
</dbReference>
<dbReference type="InterPro" id="IPR032259">
    <property type="entry name" value="HIBYL-CoA-H"/>
</dbReference>
<reference evidence="4" key="1">
    <citation type="journal article" date="2023" name="bioRxiv">
        <title>Improved chromosome-level genome assembly for marigold (Tagetes erecta).</title>
        <authorList>
            <person name="Jiang F."/>
            <person name="Yuan L."/>
            <person name="Wang S."/>
            <person name="Wang H."/>
            <person name="Xu D."/>
            <person name="Wang A."/>
            <person name="Fan W."/>
        </authorList>
    </citation>
    <scope>NUCLEOTIDE SEQUENCE</scope>
    <source>
        <strain evidence="4">WSJ</strain>
        <tissue evidence="4">Leaf</tissue>
    </source>
</reference>
<comment type="similarity">
    <text evidence="2">Belongs to the enoyl-CoA hydratase/isomerase family.</text>
</comment>
<dbReference type="Gene3D" id="3.90.226.10">
    <property type="entry name" value="2-enoyl-CoA Hydratase, Chain A, domain 1"/>
    <property type="match status" value="2"/>
</dbReference>
<comment type="function">
    <text evidence="2">Hydrolyzes 3-hydroxyisobutyryl-CoA (HIBYL-CoA), a saline catabolite. Has high activity toward isobutyryl-CoA. Could be an isobutyryl-CoA dehydrogenase that functions in valine catabolism.</text>
</comment>
<evidence type="ECO:0000313" key="5">
    <source>
        <dbReference type="Proteomes" id="UP001229421"/>
    </source>
</evidence>
<dbReference type="EMBL" id="JAUHHV010000007">
    <property type="protein sequence ID" value="KAK1418772.1"/>
    <property type="molecule type" value="Genomic_DNA"/>
</dbReference>
<proteinExistence type="inferred from homology"/>
<comment type="catalytic activity">
    <reaction evidence="2">
        <text>3-hydroxy-2-methylpropanoyl-CoA + H2O = 3-hydroxy-2-methylpropanoate + CoA + H(+)</text>
        <dbReference type="Rhea" id="RHEA:20888"/>
        <dbReference type="ChEBI" id="CHEBI:11805"/>
        <dbReference type="ChEBI" id="CHEBI:15377"/>
        <dbReference type="ChEBI" id="CHEBI:15378"/>
        <dbReference type="ChEBI" id="CHEBI:57287"/>
        <dbReference type="ChEBI" id="CHEBI:57340"/>
        <dbReference type="EC" id="3.1.2.4"/>
    </reaction>
</comment>
<evidence type="ECO:0000313" key="4">
    <source>
        <dbReference type="EMBL" id="KAK1418772.1"/>
    </source>
</evidence>
<name>A0AAD8NRT3_TARER</name>
<sequence length="510" mass="57323">MRRQSHVLHCHRLIIDEIKRRTRSSSSSSNSNRSPINDSNSCVLVEENASSRTVALNRPSSLNALNAPMMKKLHKLYESWEHNPNVGFVVMKCVGNAFSAGGDLVSLFHYIKEGNIEGAKEILWWIYKFIYLVHTYSKPHVAILNGIVMGGGGGVSILGAFRIVTDKTMKKLHKLYESWEHNPNVGFVLMKGVGNAFSAGGDLVFLFHYIKEGNIEGAKEILWWIYKFIYLVHTYSKPHVAILNGIVMGGGGGVSILGAFRIVTDKTVFATPEALVGHHTDGGASFYLSRLPGHLGEYLGLTADRLNGTEMMACRLATHYLHHTNVGLTEDHLKNILVVEDPNYVIETFLEKYTDHSVHLDNNSVLKRMETVNKCFSHETVEEIINALETEAASTRDGWYFAVLKKLKDASPLSLKVILRSIREGRFQTLDQCLIREYQMTLQGITGKISSDFREGVRARMIDKDFAPKWDPPSLKHVSEDMVDQYFSPLSALEPKLDLPINKKSVKEDY</sequence>
<dbReference type="PANTHER" id="PTHR43176:SF4">
    <property type="entry name" value="3-HYDROXYISOBUTYRYL-COA HYDROLASE-LIKE PROTEIN 1, MITOCHONDRIAL"/>
    <property type="match status" value="1"/>
</dbReference>
<keyword evidence="5" id="KW-1185">Reference proteome</keyword>
<comment type="caution">
    <text evidence="4">The sequence shown here is derived from an EMBL/GenBank/DDBJ whole genome shotgun (WGS) entry which is preliminary data.</text>
</comment>
<dbReference type="InterPro" id="IPR045004">
    <property type="entry name" value="ECH_dom"/>
</dbReference>
<evidence type="ECO:0000259" key="3">
    <source>
        <dbReference type="Pfam" id="PF16113"/>
    </source>
</evidence>
<dbReference type="EC" id="3.1.2.4" evidence="2"/>
<evidence type="ECO:0000256" key="1">
    <source>
        <dbReference type="ARBA" id="ARBA00022801"/>
    </source>
</evidence>
<accession>A0AAD8NRT3</accession>
<keyword evidence="1 2" id="KW-0378">Hydrolase</keyword>